<reference evidence="1" key="1">
    <citation type="submission" date="2018-05" db="EMBL/GenBank/DDBJ databases">
        <authorList>
            <person name="Lanie J.A."/>
            <person name="Ng W.-L."/>
            <person name="Kazmierczak K.M."/>
            <person name="Andrzejewski T.M."/>
            <person name="Davidsen T.M."/>
            <person name="Wayne K.J."/>
            <person name="Tettelin H."/>
            <person name="Glass J.I."/>
            <person name="Rusch D."/>
            <person name="Podicherti R."/>
            <person name="Tsui H.-C.T."/>
            <person name="Winkler M.E."/>
        </authorList>
    </citation>
    <scope>NUCLEOTIDE SEQUENCE</scope>
</reference>
<organism evidence="1">
    <name type="scientific">marine metagenome</name>
    <dbReference type="NCBI Taxonomy" id="408172"/>
    <lineage>
        <taxon>unclassified sequences</taxon>
        <taxon>metagenomes</taxon>
        <taxon>ecological metagenomes</taxon>
    </lineage>
</organism>
<dbReference type="EMBL" id="UINC01116719">
    <property type="protein sequence ID" value="SVC88651.1"/>
    <property type="molecule type" value="Genomic_DNA"/>
</dbReference>
<dbReference type="AlphaFoldDB" id="A0A382QWF1"/>
<feature type="non-terminal residue" evidence="1">
    <location>
        <position position="45"/>
    </location>
</feature>
<protein>
    <submittedName>
        <fullName evidence="1">Uncharacterized protein</fullName>
    </submittedName>
</protein>
<accession>A0A382QWF1</accession>
<evidence type="ECO:0000313" key="1">
    <source>
        <dbReference type="EMBL" id="SVC88651.1"/>
    </source>
</evidence>
<sequence length="45" mass="4912">MNRELSLLGLLPYPSGTIYLQTDASFLKSTEDKVPSAISLQTLAK</sequence>
<gene>
    <name evidence="1" type="ORF">METZ01_LOCUS341505</name>
</gene>
<proteinExistence type="predicted"/>
<name>A0A382QWF1_9ZZZZ</name>